<proteinExistence type="predicted"/>
<evidence type="ECO:0000313" key="2">
    <source>
        <dbReference type="EMBL" id="QDE35960.1"/>
    </source>
</evidence>
<dbReference type="AlphaFoldDB" id="A0A4Y5YSZ2"/>
<dbReference type="Pfam" id="PF12688">
    <property type="entry name" value="TPR_5"/>
    <property type="match status" value="1"/>
</dbReference>
<gene>
    <name evidence="2" type="ORF">FIV50_14875</name>
</gene>
<dbReference type="SUPFAM" id="SSF48452">
    <property type="entry name" value="TPR-like"/>
    <property type="match status" value="1"/>
</dbReference>
<protein>
    <submittedName>
        <fullName evidence="2">Tetratricopeptide repeat protein</fullName>
    </submittedName>
</protein>
<dbReference type="InterPro" id="IPR041656">
    <property type="entry name" value="TPR_5"/>
</dbReference>
<reference evidence="2 3" key="1">
    <citation type="submission" date="2019-06" db="EMBL/GenBank/DDBJ databases">
        <title>Complete genome of Microbacterium foliorum M2.</title>
        <authorList>
            <person name="Cao G."/>
        </authorList>
    </citation>
    <scope>NUCLEOTIDE SEQUENCE [LARGE SCALE GENOMIC DNA]</scope>
    <source>
        <strain evidence="2 3">M2</strain>
    </source>
</reference>
<dbReference type="InterPro" id="IPR011990">
    <property type="entry name" value="TPR-like_helical_dom_sf"/>
</dbReference>
<evidence type="ECO:0000259" key="1">
    <source>
        <dbReference type="Pfam" id="PF12688"/>
    </source>
</evidence>
<organism evidence="2 3">
    <name type="scientific">Microbacterium foliorum</name>
    <dbReference type="NCBI Taxonomy" id="104336"/>
    <lineage>
        <taxon>Bacteria</taxon>
        <taxon>Bacillati</taxon>
        <taxon>Actinomycetota</taxon>
        <taxon>Actinomycetes</taxon>
        <taxon>Micrococcales</taxon>
        <taxon>Microbacteriaceae</taxon>
        <taxon>Microbacterium</taxon>
    </lineage>
</organism>
<dbReference type="Gene3D" id="1.25.40.10">
    <property type="entry name" value="Tetratricopeptide repeat domain"/>
    <property type="match status" value="1"/>
</dbReference>
<sequence length="166" mass="18496">MATNKLNAELDRIFQERDRENMAPTIAALRPILDKHPHDPRVLYEVGGAFDTAGEGVMAKGYYRRALENGLHGDTRRRCFLQYGSTLRNLGDLDRSAEVFRTAREEFPDDVALGAFEALTLHAQGHMSAALGSVLTLLADHVHADELERYKPAMRGNAEYLVSLDA</sequence>
<dbReference type="RefSeq" id="WP_140038099.1">
    <property type="nucleotide sequence ID" value="NZ_CP041040.1"/>
</dbReference>
<dbReference type="OrthoDB" id="193829at2"/>
<dbReference type="Proteomes" id="UP000316125">
    <property type="component" value="Chromosome"/>
</dbReference>
<feature type="domain" description="Tetratrico peptide repeat group 5" evidence="1">
    <location>
        <begin position="41"/>
        <end position="159"/>
    </location>
</feature>
<name>A0A4Y5YSZ2_9MICO</name>
<evidence type="ECO:0000313" key="3">
    <source>
        <dbReference type="Proteomes" id="UP000316125"/>
    </source>
</evidence>
<dbReference type="EMBL" id="CP041040">
    <property type="protein sequence ID" value="QDE35960.1"/>
    <property type="molecule type" value="Genomic_DNA"/>
</dbReference>
<accession>A0A4Y5YSZ2</accession>